<dbReference type="Gene3D" id="1.10.8.10">
    <property type="entry name" value="DNA helicase RuvA subunit, C-terminal domain"/>
    <property type="match status" value="1"/>
</dbReference>
<evidence type="ECO:0000259" key="3">
    <source>
        <dbReference type="PROSITE" id="PS50053"/>
    </source>
</evidence>
<dbReference type="PROSITE" id="PS50030">
    <property type="entry name" value="UBA"/>
    <property type="match status" value="1"/>
</dbReference>
<protein>
    <submittedName>
        <fullName evidence="5">Ubiquilin-3-like</fullName>
    </submittedName>
</protein>
<feature type="compositionally biased region" description="Pro residues" evidence="1">
    <location>
        <begin position="83"/>
        <end position="98"/>
    </location>
</feature>
<dbReference type="SMART" id="SM00213">
    <property type="entry name" value="UBQ"/>
    <property type="match status" value="1"/>
</dbReference>
<accession>A0ABM1N1N4</accession>
<sequence>MSSTEQQDSIRIMVKTHSRNEEFNVPLMSTVAEIKPEIAERFEAQEDQLCLIYAGRPLKDNNTLKDQNVRDGFAIHLVIRRPTQPPPISPQPTTPPPSRNTFEDLTSNLLNNPEYLRTLIAMDPRLQTYLEQNPEIAHAINNPTIMREYLQLATNPNLMQEFLRNQDLTLRNIENMPGGFAALQSIYNNISDFETPEALGETQTATSQPTTNLNSNPLPNPWSSEQQQNASSGQPQAQPELMSQMLANPQIQQIMRELASDPNFLQAILSNNPTFTDPNMQEYLRVHLPSLLQFEMPAMGEEDSLGVLTPEARYSGQLEQLISMGFPNREANLSALVRSMGDLNGAIDILTRGPQF</sequence>
<dbReference type="Pfam" id="PF00240">
    <property type="entry name" value="ubiquitin"/>
    <property type="match status" value="1"/>
</dbReference>
<dbReference type="InterPro" id="IPR009060">
    <property type="entry name" value="UBA-like_sf"/>
</dbReference>
<dbReference type="SMART" id="SM00165">
    <property type="entry name" value="UBA"/>
    <property type="match status" value="1"/>
</dbReference>
<dbReference type="GeneID" id="108565673"/>
<dbReference type="PANTHER" id="PTHR10677">
    <property type="entry name" value="UBIQUILIN"/>
    <property type="match status" value="1"/>
</dbReference>
<organism evidence="4 5">
    <name type="scientific">Nicrophorus vespilloides</name>
    <name type="common">Boreal carrion beetle</name>
    <dbReference type="NCBI Taxonomy" id="110193"/>
    <lineage>
        <taxon>Eukaryota</taxon>
        <taxon>Metazoa</taxon>
        <taxon>Ecdysozoa</taxon>
        <taxon>Arthropoda</taxon>
        <taxon>Hexapoda</taxon>
        <taxon>Insecta</taxon>
        <taxon>Pterygota</taxon>
        <taxon>Neoptera</taxon>
        <taxon>Endopterygota</taxon>
        <taxon>Coleoptera</taxon>
        <taxon>Polyphaga</taxon>
        <taxon>Staphyliniformia</taxon>
        <taxon>Silphidae</taxon>
        <taxon>Nicrophorinae</taxon>
        <taxon>Nicrophorus</taxon>
    </lineage>
</organism>
<dbReference type="PANTHER" id="PTHR10677:SF3">
    <property type="entry name" value="FI07626P-RELATED"/>
    <property type="match status" value="1"/>
</dbReference>
<dbReference type="Proteomes" id="UP000695000">
    <property type="component" value="Unplaced"/>
</dbReference>
<dbReference type="Gene3D" id="1.10.260.100">
    <property type="match status" value="1"/>
</dbReference>
<evidence type="ECO:0000313" key="4">
    <source>
        <dbReference type="Proteomes" id="UP000695000"/>
    </source>
</evidence>
<dbReference type="SUPFAM" id="SSF46934">
    <property type="entry name" value="UBA-like"/>
    <property type="match status" value="1"/>
</dbReference>
<evidence type="ECO:0000313" key="5">
    <source>
        <dbReference type="RefSeq" id="XP_017780734.1"/>
    </source>
</evidence>
<keyword evidence="4" id="KW-1185">Reference proteome</keyword>
<name>A0ABM1N1N4_NICVS</name>
<dbReference type="InterPro" id="IPR015496">
    <property type="entry name" value="Ubiquilin"/>
</dbReference>
<dbReference type="InterPro" id="IPR006636">
    <property type="entry name" value="STI1_HS-bd"/>
</dbReference>
<feature type="region of interest" description="Disordered" evidence="1">
    <location>
        <begin position="80"/>
        <end position="100"/>
    </location>
</feature>
<dbReference type="InterPro" id="IPR000626">
    <property type="entry name" value="Ubiquitin-like_dom"/>
</dbReference>
<reference evidence="5" key="1">
    <citation type="submission" date="2025-08" db="UniProtKB">
        <authorList>
            <consortium name="RefSeq"/>
        </authorList>
    </citation>
    <scope>IDENTIFICATION</scope>
    <source>
        <tissue evidence="5">Whole Larva</tissue>
    </source>
</reference>
<dbReference type="Pfam" id="PF23195">
    <property type="entry name" value="UBQLN1"/>
    <property type="match status" value="1"/>
</dbReference>
<dbReference type="SUPFAM" id="SSF54236">
    <property type="entry name" value="Ubiquitin-like"/>
    <property type="match status" value="1"/>
</dbReference>
<dbReference type="InterPro" id="IPR029071">
    <property type="entry name" value="Ubiquitin-like_domsf"/>
</dbReference>
<dbReference type="SMART" id="SM00727">
    <property type="entry name" value="STI1"/>
    <property type="match status" value="2"/>
</dbReference>
<evidence type="ECO:0000259" key="2">
    <source>
        <dbReference type="PROSITE" id="PS50030"/>
    </source>
</evidence>
<evidence type="ECO:0000256" key="1">
    <source>
        <dbReference type="SAM" id="MobiDB-lite"/>
    </source>
</evidence>
<dbReference type="RefSeq" id="XP_017780734.1">
    <property type="nucleotide sequence ID" value="XM_017925245.1"/>
</dbReference>
<feature type="region of interest" description="Disordered" evidence="1">
    <location>
        <begin position="199"/>
        <end position="237"/>
    </location>
</feature>
<dbReference type="InterPro" id="IPR015940">
    <property type="entry name" value="UBA"/>
</dbReference>
<feature type="domain" description="UBA" evidence="2">
    <location>
        <begin position="309"/>
        <end position="353"/>
    </location>
</feature>
<feature type="domain" description="Ubiquitin-like" evidence="3">
    <location>
        <begin position="10"/>
        <end position="84"/>
    </location>
</feature>
<proteinExistence type="predicted"/>
<dbReference type="Gene3D" id="3.10.20.90">
    <property type="entry name" value="Phosphatidylinositol 3-kinase Catalytic Subunit, Chain A, domain 1"/>
    <property type="match status" value="1"/>
</dbReference>
<dbReference type="PROSITE" id="PS50053">
    <property type="entry name" value="UBIQUITIN_2"/>
    <property type="match status" value="1"/>
</dbReference>
<gene>
    <name evidence="5" type="primary">LOC108565673</name>
</gene>
<feature type="compositionally biased region" description="Polar residues" evidence="1">
    <location>
        <begin position="222"/>
        <end position="237"/>
    </location>
</feature>